<dbReference type="AlphaFoldDB" id="A0A2T5I0Y5"/>
<evidence type="ECO:0000313" key="3">
    <source>
        <dbReference type="Proteomes" id="UP000244110"/>
    </source>
</evidence>
<gene>
    <name evidence="2" type="ORF">C8R28_10742</name>
</gene>
<protein>
    <submittedName>
        <fullName evidence="2">P-type E1-E2 ATPase</fullName>
    </submittedName>
</protein>
<dbReference type="InterPro" id="IPR023214">
    <property type="entry name" value="HAD_sf"/>
</dbReference>
<reference evidence="2 3" key="1">
    <citation type="submission" date="2018-04" db="EMBL/GenBank/DDBJ databases">
        <title>Active sludge and wastewater microbial communities from Klosterneuburg, Austria.</title>
        <authorList>
            <person name="Wagner M."/>
        </authorList>
    </citation>
    <scope>NUCLEOTIDE SEQUENCE [LARGE SCALE GENOMIC DNA]</scope>
    <source>
        <strain evidence="2 3">Nm4</strain>
    </source>
</reference>
<dbReference type="Proteomes" id="UP000244110">
    <property type="component" value="Unassembled WGS sequence"/>
</dbReference>
<dbReference type="Gene3D" id="3.40.50.1000">
    <property type="entry name" value="HAD superfamily/HAD-like"/>
    <property type="match status" value="1"/>
</dbReference>
<dbReference type="PANTHER" id="PTHR46594:SF4">
    <property type="entry name" value="P-TYPE CATION-TRANSPORTING ATPASE"/>
    <property type="match status" value="1"/>
</dbReference>
<dbReference type="GO" id="GO:0046872">
    <property type="term" value="F:metal ion binding"/>
    <property type="evidence" value="ECO:0007669"/>
    <property type="project" value="UniProtKB-KW"/>
</dbReference>
<dbReference type="PANTHER" id="PTHR46594">
    <property type="entry name" value="P-TYPE CATION-TRANSPORTING ATPASE"/>
    <property type="match status" value="1"/>
</dbReference>
<accession>A0A2T5I0Y5</accession>
<organism evidence="2 3">
    <name type="scientific">Nitrosomonas ureae</name>
    <dbReference type="NCBI Taxonomy" id="44577"/>
    <lineage>
        <taxon>Bacteria</taxon>
        <taxon>Pseudomonadati</taxon>
        <taxon>Pseudomonadota</taxon>
        <taxon>Betaproteobacteria</taxon>
        <taxon>Nitrosomonadales</taxon>
        <taxon>Nitrosomonadaceae</taxon>
        <taxon>Nitrosomonas</taxon>
    </lineage>
</organism>
<name>A0A2T5I0Y5_9PROT</name>
<evidence type="ECO:0000256" key="1">
    <source>
        <dbReference type="ARBA" id="ARBA00022723"/>
    </source>
</evidence>
<keyword evidence="1" id="KW-0479">Metal-binding</keyword>
<sequence length="57" mass="6036">MLTGDNTATAETIAKRTGITQYRAEVLPQDKAAEVAKIKASGKFTGMVGMALTMHPL</sequence>
<dbReference type="InterPro" id="IPR036412">
    <property type="entry name" value="HAD-like_sf"/>
</dbReference>
<dbReference type="SUPFAM" id="SSF56784">
    <property type="entry name" value="HAD-like"/>
    <property type="match status" value="1"/>
</dbReference>
<dbReference type="EMBL" id="QAOL01000074">
    <property type="protein sequence ID" value="PTQ77502.1"/>
    <property type="molecule type" value="Genomic_DNA"/>
</dbReference>
<proteinExistence type="predicted"/>
<comment type="caution">
    <text evidence="2">The sequence shown here is derived from an EMBL/GenBank/DDBJ whole genome shotgun (WGS) entry which is preliminary data.</text>
</comment>
<evidence type="ECO:0000313" key="2">
    <source>
        <dbReference type="EMBL" id="PTQ77502.1"/>
    </source>
</evidence>